<keyword evidence="4" id="KW-0249">Electron transport</keyword>
<dbReference type="InterPro" id="IPR002327">
    <property type="entry name" value="Cyt_c_1A/1B"/>
</dbReference>
<dbReference type="Pfam" id="PF00034">
    <property type="entry name" value="Cytochrom_C"/>
    <property type="match status" value="1"/>
</dbReference>
<dbReference type="InterPro" id="IPR036909">
    <property type="entry name" value="Cyt_c-like_dom_sf"/>
</dbReference>
<evidence type="ECO:0000256" key="4">
    <source>
        <dbReference type="ARBA" id="ARBA00022982"/>
    </source>
</evidence>
<dbReference type="EMBL" id="SWDV01000043">
    <property type="protein sequence ID" value="TLX71120.1"/>
    <property type="molecule type" value="Genomic_DNA"/>
</dbReference>
<evidence type="ECO:0000256" key="2">
    <source>
        <dbReference type="ARBA" id="ARBA00022617"/>
    </source>
</evidence>
<protein>
    <submittedName>
        <fullName evidence="9">C-type cytochrome</fullName>
    </submittedName>
</protein>
<proteinExistence type="predicted"/>
<sequence>MPRNLSPLALTSLFAGALLLADLAQAANCDATPGQRVFENKCSACHALGEDRVGPHLSGVVGRRVGSVAGYTYSADLASAGTDWSLERLDQWLSSPARLYPGTAMAFGGIRNPADRQALLCFLQQQH</sequence>
<dbReference type="PRINTS" id="PR00604">
    <property type="entry name" value="CYTCHRMECIAB"/>
</dbReference>
<evidence type="ECO:0000313" key="10">
    <source>
        <dbReference type="Proteomes" id="UP000306635"/>
    </source>
</evidence>
<evidence type="ECO:0000256" key="1">
    <source>
        <dbReference type="ARBA" id="ARBA00022448"/>
    </source>
</evidence>
<dbReference type="InterPro" id="IPR009056">
    <property type="entry name" value="Cyt_c-like_dom"/>
</dbReference>
<dbReference type="PANTHER" id="PTHR11961">
    <property type="entry name" value="CYTOCHROME C"/>
    <property type="match status" value="1"/>
</dbReference>
<keyword evidence="10" id="KW-1185">Reference proteome</keyword>
<evidence type="ECO:0000256" key="5">
    <source>
        <dbReference type="ARBA" id="ARBA00023004"/>
    </source>
</evidence>
<dbReference type="Gene3D" id="1.10.760.10">
    <property type="entry name" value="Cytochrome c-like domain"/>
    <property type="match status" value="1"/>
</dbReference>
<comment type="caution">
    <text evidence="9">The sequence shown here is derived from an EMBL/GenBank/DDBJ whole genome shotgun (WGS) entry which is preliminary data.</text>
</comment>
<feature type="signal peptide" evidence="7">
    <location>
        <begin position="1"/>
        <end position="26"/>
    </location>
</feature>
<feature type="domain" description="Cytochrome c" evidence="8">
    <location>
        <begin position="29"/>
        <end position="127"/>
    </location>
</feature>
<dbReference type="Proteomes" id="UP000306635">
    <property type="component" value="Unassembled WGS sequence"/>
</dbReference>
<evidence type="ECO:0000313" key="9">
    <source>
        <dbReference type="EMBL" id="TLX71120.1"/>
    </source>
</evidence>
<keyword evidence="5 6" id="KW-0408">Iron</keyword>
<dbReference type="PROSITE" id="PS51007">
    <property type="entry name" value="CYTC"/>
    <property type="match status" value="1"/>
</dbReference>
<reference evidence="9 10" key="1">
    <citation type="submission" date="2019-04" db="EMBL/GenBank/DDBJ databases">
        <authorList>
            <person name="Li M."/>
        </authorList>
    </citation>
    <scope>NUCLEOTIDE SEQUENCE [LARGE SCALE GENOMIC DNA]</scope>
    <source>
        <strain evidence="9 10">LAM1902</strain>
    </source>
</reference>
<evidence type="ECO:0000256" key="3">
    <source>
        <dbReference type="ARBA" id="ARBA00022723"/>
    </source>
</evidence>
<organism evidence="9 10">
    <name type="scientific">Pseudomonas nicosulfuronedens</name>
    <dbReference type="NCBI Taxonomy" id="2571105"/>
    <lineage>
        <taxon>Bacteria</taxon>
        <taxon>Pseudomonadati</taxon>
        <taxon>Pseudomonadota</taxon>
        <taxon>Gammaproteobacteria</taxon>
        <taxon>Pseudomonadales</taxon>
        <taxon>Pseudomonadaceae</taxon>
        <taxon>Pseudomonas</taxon>
    </lineage>
</organism>
<keyword evidence="7" id="KW-0732">Signal</keyword>
<evidence type="ECO:0000256" key="7">
    <source>
        <dbReference type="SAM" id="SignalP"/>
    </source>
</evidence>
<keyword evidence="3 6" id="KW-0479">Metal-binding</keyword>
<evidence type="ECO:0000256" key="6">
    <source>
        <dbReference type="PROSITE-ProRule" id="PRU00433"/>
    </source>
</evidence>
<name>A0A5R9QN98_9PSED</name>
<dbReference type="OrthoDB" id="9805828at2"/>
<keyword evidence="1" id="KW-0813">Transport</keyword>
<dbReference type="GO" id="GO:0009055">
    <property type="term" value="F:electron transfer activity"/>
    <property type="evidence" value="ECO:0007669"/>
    <property type="project" value="InterPro"/>
</dbReference>
<gene>
    <name evidence="9" type="ORF">FAS41_26105</name>
</gene>
<feature type="chain" id="PRO_5024435020" evidence="7">
    <location>
        <begin position="27"/>
        <end position="127"/>
    </location>
</feature>
<dbReference type="AlphaFoldDB" id="A0A5R9QN98"/>
<keyword evidence="2 6" id="KW-0349">Heme</keyword>
<dbReference type="GO" id="GO:0046872">
    <property type="term" value="F:metal ion binding"/>
    <property type="evidence" value="ECO:0007669"/>
    <property type="project" value="UniProtKB-KW"/>
</dbReference>
<evidence type="ECO:0000259" key="8">
    <source>
        <dbReference type="PROSITE" id="PS51007"/>
    </source>
</evidence>
<dbReference type="GO" id="GO:0020037">
    <property type="term" value="F:heme binding"/>
    <property type="evidence" value="ECO:0007669"/>
    <property type="project" value="InterPro"/>
</dbReference>
<accession>A0A5R9QN98</accession>
<dbReference type="SUPFAM" id="SSF46626">
    <property type="entry name" value="Cytochrome c"/>
    <property type="match status" value="1"/>
</dbReference>